<dbReference type="InterPro" id="IPR040256">
    <property type="entry name" value="At4g02000-like"/>
</dbReference>
<dbReference type="GO" id="GO:0008270">
    <property type="term" value="F:zinc ion binding"/>
    <property type="evidence" value="ECO:0007669"/>
    <property type="project" value="UniProtKB-KW"/>
</dbReference>
<name>A0AAV8TUS5_9ROSI</name>
<keyword evidence="1" id="KW-0479">Metal-binding</keyword>
<evidence type="ECO:0000313" key="5">
    <source>
        <dbReference type="Proteomes" id="UP001159364"/>
    </source>
</evidence>
<dbReference type="AlphaFoldDB" id="A0AAV8TUS5"/>
<dbReference type="SUPFAM" id="SSF53098">
    <property type="entry name" value="Ribonuclease H-like"/>
    <property type="match status" value="1"/>
</dbReference>
<feature type="region of interest" description="Disordered" evidence="2">
    <location>
        <begin position="1"/>
        <end position="49"/>
    </location>
</feature>
<dbReference type="InterPro" id="IPR025558">
    <property type="entry name" value="DUF4283"/>
</dbReference>
<dbReference type="InterPro" id="IPR044730">
    <property type="entry name" value="RNase_H-like_dom_plant"/>
</dbReference>
<feature type="domain" description="CCHC-type" evidence="3">
    <location>
        <begin position="274"/>
        <end position="289"/>
    </location>
</feature>
<dbReference type="Pfam" id="PF13456">
    <property type="entry name" value="RVT_3"/>
    <property type="match status" value="1"/>
</dbReference>
<dbReference type="PANTHER" id="PTHR31286">
    <property type="entry name" value="GLYCINE-RICH CELL WALL STRUCTURAL PROTEIN 1.8-LIKE"/>
    <property type="match status" value="1"/>
</dbReference>
<sequence length="457" mass="50816">MNPSRDLPRPDNPKNPKKSRPPDKPPDDDRQRGSSRPSPSPPPQSSLHVPSYQEKLLGKLAQQQASPKAAPVDLLASKVMSLSYRHNDPLCPEFAIDPLFKQQLQTPWQQAIIVKVLGRTVGYKVLYSRIHQLWKPKGELDVLALGNDFFLVQFSMEDDRNHAINNGPWMIQGHYLTVRQWSPDFRPSTSTMDKILAWVRFPELPVMYYDDNVLRVLASGVGFPFRVDVHTSLATRGQFARVCVEIDLAKPLVGKIWFDGFCYPVVYEGLDTICYRCGIYGHVQTSCPSTPPPDASSQPTSFTTDGGAGVQPLAPTPVVADQPSDMIVPDPRYGHGLTTILVAELRALHYGLAFARTFPRDGLLIESDSMEALRCLSLPSDALAFHPQAHLIADIRSLLDRTSSYTLTHVLHEGNRCADFLAHLGSTGAPVERLWLTPPPGLSHHLRTDAQGVLFNR</sequence>
<evidence type="ECO:0000313" key="4">
    <source>
        <dbReference type="EMBL" id="KAJ8769819.1"/>
    </source>
</evidence>
<keyword evidence="1" id="KW-0862">Zinc</keyword>
<comment type="caution">
    <text evidence="4">The sequence shown here is derived from an EMBL/GenBank/DDBJ whole genome shotgun (WGS) entry which is preliminary data.</text>
</comment>
<dbReference type="PROSITE" id="PS50158">
    <property type="entry name" value="ZF_CCHC"/>
    <property type="match status" value="1"/>
</dbReference>
<keyword evidence="1" id="KW-0863">Zinc-finger</keyword>
<dbReference type="Pfam" id="PF14111">
    <property type="entry name" value="DUF4283"/>
    <property type="match status" value="1"/>
</dbReference>
<dbReference type="GO" id="GO:0003676">
    <property type="term" value="F:nucleic acid binding"/>
    <property type="evidence" value="ECO:0007669"/>
    <property type="project" value="InterPro"/>
</dbReference>
<dbReference type="InterPro" id="IPR036397">
    <property type="entry name" value="RNaseH_sf"/>
</dbReference>
<dbReference type="PANTHER" id="PTHR31286:SF171">
    <property type="entry name" value="CCHC-TYPE DOMAIN-CONTAINING PROTEIN"/>
    <property type="match status" value="1"/>
</dbReference>
<protein>
    <recommendedName>
        <fullName evidence="3">CCHC-type domain-containing protein</fullName>
    </recommendedName>
</protein>
<gene>
    <name evidence="4" type="ORF">K2173_008225</name>
</gene>
<dbReference type="InterPro" id="IPR012337">
    <property type="entry name" value="RNaseH-like_sf"/>
</dbReference>
<keyword evidence="5" id="KW-1185">Reference proteome</keyword>
<accession>A0AAV8TUS5</accession>
<evidence type="ECO:0000259" key="3">
    <source>
        <dbReference type="PROSITE" id="PS50158"/>
    </source>
</evidence>
<dbReference type="CDD" id="cd06222">
    <property type="entry name" value="RNase_H_like"/>
    <property type="match status" value="1"/>
</dbReference>
<feature type="compositionally biased region" description="Polar residues" evidence="2">
    <location>
        <begin position="295"/>
        <end position="304"/>
    </location>
</feature>
<dbReference type="Gene3D" id="3.30.420.10">
    <property type="entry name" value="Ribonuclease H-like superfamily/Ribonuclease H"/>
    <property type="match status" value="1"/>
</dbReference>
<evidence type="ECO:0000256" key="2">
    <source>
        <dbReference type="SAM" id="MobiDB-lite"/>
    </source>
</evidence>
<dbReference type="InterPro" id="IPR001878">
    <property type="entry name" value="Znf_CCHC"/>
</dbReference>
<evidence type="ECO:0000256" key="1">
    <source>
        <dbReference type="PROSITE-ProRule" id="PRU00047"/>
    </source>
</evidence>
<feature type="compositionally biased region" description="Basic and acidic residues" evidence="2">
    <location>
        <begin position="1"/>
        <end position="32"/>
    </location>
</feature>
<proteinExistence type="predicted"/>
<feature type="region of interest" description="Disordered" evidence="2">
    <location>
        <begin position="288"/>
        <end position="307"/>
    </location>
</feature>
<organism evidence="4 5">
    <name type="scientific">Erythroxylum novogranatense</name>
    <dbReference type="NCBI Taxonomy" id="1862640"/>
    <lineage>
        <taxon>Eukaryota</taxon>
        <taxon>Viridiplantae</taxon>
        <taxon>Streptophyta</taxon>
        <taxon>Embryophyta</taxon>
        <taxon>Tracheophyta</taxon>
        <taxon>Spermatophyta</taxon>
        <taxon>Magnoliopsida</taxon>
        <taxon>eudicotyledons</taxon>
        <taxon>Gunneridae</taxon>
        <taxon>Pentapetalae</taxon>
        <taxon>rosids</taxon>
        <taxon>fabids</taxon>
        <taxon>Malpighiales</taxon>
        <taxon>Erythroxylaceae</taxon>
        <taxon>Erythroxylum</taxon>
    </lineage>
</organism>
<reference evidence="4 5" key="1">
    <citation type="submission" date="2021-09" db="EMBL/GenBank/DDBJ databases">
        <title>Genomic insights and catalytic innovation underlie evolution of tropane alkaloids biosynthesis.</title>
        <authorList>
            <person name="Wang Y.-J."/>
            <person name="Tian T."/>
            <person name="Huang J.-P."/>
            <person name="Huang S.-X."/>
        </authorList>
    </citation>
    <scope>NUCLEOTIDE SEQUENCE [LARGE SCALE GENOMIC DNA]</scope>
    <source>
        <strain evidence="4">KIB-2018</strain>
        <tissue evidence="4">Leaf</tissue>
    </source>
</reference>
<dbReference type="InterPro" id="IPR002156">
    <property type="entry name" value="RNaseH_domain"/>
</dbReference>
<dbReference type="EMBL" id="JAIWQS010000003">
    <property type="protein sequence ID" value="KAJ8769819.1"/>
    <property type="molecule type" value="Genomic_DNA"/>
</dbReference>
<dbReference type="Proteomes" id="UP001159364">
    <property type="component" value="Linkage Group LG03"/>
</dbReference>
<dbReference type="GO" id="GO:0004523">
    <property type="term" value="F:RNA-DNA hybrid ribonuclease activity"/>
    <property type="evidence" value="ECO:0007669"/>
    <property type="project" value="InterPro"/>
</dbReference>